<dbReference type="OrthoDB" id="9778494at2"/>
<name>A0A1G9RNU0_9BACT</name>
<dbReference type="InterPro" id="IPR011990">
    <property type="entry name" value="TPR-like_helical_dom_sf"/>
</dbReference>
<dbReference type="AlphaFoldDB" id="A0A1G9RNU0"/>
<gene>
    <name evidence="1" type="ORF">SAMN04488090_2946</name>
</gene>
<dbReference type="GO" id="GO:0042802">
    <property type="term" value="F:identical protein binding"/>
    <property type="evidence" value="ECO:0007669"/>
    <property type="project" value="InterPro"/>
</dbReference>
<dbReference type="InterPro" id="IPR011717">
    <property type="entry name" value="TPR-4"/>
</dbReference>
<dbReference type="Pfam" id="PF07721">
    <property type="entry name" value="TPR_4"/>
    <property type="match status" value="1"/>
</dbReference>
<organism evidence="1 2">
    <name type="scientific">Siphonobacter aquaeclarae</name>
    <dbReference type="NCBI Taxonomy" id="563176"/>
    <lineage>
        <taxon>Bacteria</taxon>
        <taxon>Pseudomonadati</taxon>
        <taxon>Bacteroidota</taxon>
        <taxon>Cytophagia</taxon>
        <taxon>Cytophagales</taxon>
        <taxon>Cytophagaceae</taxon>
        <taxon>Siphonobacter</taxon>
    </lineage>
</organism>
<evidence type="ECO:0000313" key="2">
    <source>
        <dbReference type="Proteomes" id="UP000198901"/>
    </source>
</evidence>
<evidence type="ECO:0000313" key="1">
    <source>
        <dbReference type="EMBL" id="SDM24065.1"/>
    </source>
</evidence>
<dbReference type="STRING" id="563176.SAMN04488090_2946"/>
<dbReference type="SMART" id="SM00028">
    <property type="entry name" value="TPR"/>
    <property type="match status" value="4"/>
</dbReference>
<proteinExistence type="predicted"/>
<sequence length="572" mass="63352">MSAFRGWIFCILLTCLQCGDRQPSFKAPLLKGLGNYTVPVTTASDAAHRFFNQGIILANGFNHGEAERSFREAVRLDTSFAMGYWGIAYVLGPNLNSANNLGTNQDLQDALVRAERHSSQASAWEQALIRASRIAFPADSAAYNPEGFITALKEAYEKYQGNSFVATLYAESLMNAHAWDFYERKGGKPRPWTPEILTLLEKILVADPENPLAHHLYLHATEAGSDFTGALKSADRLKTLVPAAGHLVHMPSHIYINTGDYHAGSLSNEEAVQADSAYVAECQAQGYYPQLYYTHNYHFLAATTALEGRAARSIEAAFKAASLVDRQYYHKPGYETVQHYLTIPDHILVKFAQWEKILSLPEPDTGLAYPAAIRHYARGMAYSGLGRPAAAVQELQALRRLTQSPVIQRQMIWGINKAADVCRIASAVLEAEILQKKGNTAKAIPLLRDAIAVEDGLRYNEPPDWFFSVRHILGSLYLQSGDQVNAERTFREDLVQWPKNGFALNGLAESLVAQGKSKEAQETRSQFTEAWKYADVRLKGATIDPAQRKDLVLRVEPGATGELLALSFGICR</sequence>
<dbReference type="Proteomes" id="UP000198901">
    <property type="component" value="Unassembled WGS sequence"/>
</dbReference>
<dbReference type="InterPro" id="IPR019734">
    <property type="entry name" value="TPR_rpt"/>
</dbReference>
<dbReference type="EMBL" id="FNGS01000005">
    <property type="protein sequence ID" value="SDM24065.1"/>
    <property type="molecule type" value="Genomic_DNA"/>
</dbReference>
<reference evidence="1 2" key="1">
    <citation type="submission" date="2016-10" db="EMBL/GenBank/DDBJ databases">
        <authorList>
            <person name="de Groot N.N."/>
        </authorList>
    </citation>
    <scope>NUCLEOTIDE SEQUENCE [LARGE SCALE GENOMIC DNA]</scope>
    <source>
        <strain evidence="1 2">DSM 21668</strain>
    </source>
</reference>
<protein>
    <submittedName>
        <fullName evidence="1">Tetratricopeptide repeat-containing protein</fullName>
    </submittedName>
</protein>
<dbReference type="Gene3D" id="1.25.40.10">
    <property type="entry name" value="Tetratricopeptide repeat domain"/>
    <property type="match status" value="2"/>
</dbReference>
<accession>A0A1G9RNU0</accession>
<dbReference type="PANTHER" id="PTHR45588">
    <property type="entry name" value="TPR DOMAIN-CONTAINING PROTEIN"/>
    <property type="match status" value="1"/>
</dbReference>
<keyword evidence="2" id="KW-1185">Reference proteome</keyword>
<dbReference type="PANTHER" id="PTHR45588:SF1">
    <property type="entry name" value="WW DOMAIN-CONTAINING PROTEIN"/>
    <property type="match status" value="1"/>
</dbReference>
<dbReference type="SUPFAM" id="SSF48452">
    <property type="entry name" value="TPR-like"/>
    <property type="match status" value="1"/>
</dbReference>
<dbReference type="RefSeq" id="WP_143011100.1">
    <property type="nucleotide sequence ID" value="NZ_FNGS01000005.1"/>
</dbReference>